<dbReference type="InterPro" id="IPR052534">
    <property type="entry name" value="Extracell_DNA_Util/SecSys_Comp"/>
</dbReference>
<dbReference type="AlphaFoldDB" id="A0A1C2G005"/>
<evidence type="ECO:0000313" key="1">
    <source>
        <dbReference type="EMBL" id="RCN56953.1"/>
    </source>
</evidence>
<keyword evidence="2" id="KW-1185">Reference proteome</keyword>
<dbReference type="EMBL" id="PSYR01000002">
    <property type="protein sequence ID" value="RCN56953.1"/>
    <property type="molecule type" value="Genomic_DNA"/>
</dbReference>
<protein>
    <submittedName>
        <fullName evidence="1">Pilus assembly protein PilN</fullName>
    </submittedName>
</protein>
<dbReference type="STRING" id="163359.A9R16_01350"/>
<evidence type="ECO:0000313" key="2">
    <source>
        <dbReference type="Proteomes" id="UP000253250"/>
    </source>
</evidence>
<dbReference type="InterPro" id="IPR007813">
    <property type="entry name" value="PilN"/>
</dbReference>
<reference evidence="1 2" key="1">
    <citation type="submission" date="2018-02" db="EMBL/GenBank/DDBJ databases">
        <title>Insights into the biology of acidophilic members of the Acidiferrobacteraceae family derived from comparative genomic analyses.</title>
        <authorList>
            <person name="Issotta F."/>
            <person name="Thyssen C."/>
            <person name="Mena C."/>
            <person name="Moya A."/>
            <person name="Bellenberg S."/>
            <person name="Sproer C."/>
            <person name="Covarrubias P.C."/>
            <person name="Sand W."/>
            <person name="Quatrini R."/>
            <person name="Vera M."/>
        </authorList>
    </citation>
    <scope>NUCLEOTIDE SEQUENCE [LARGE SCALE GENOMIC DNA]</scope>
    <source>
        <strain evidence="2">m-1</strain>
    </source>
</reference>
<sequence>MMRLNLLPWREQRRKELDKRLIRDAALAWTGVLVVLFYIHMQLGDVVAHQQARNAYLQQQMTLMAAKIHKIALIKKKRAALLARMHVIQKLQMDRMMIVHSFNSLARDVPPGVYLTSLAQKAESFTISGVAQSNERVSQFMRNLATSPWFTNPVLDVITVKRSGTGHLSFFTLTAQGKGMAPVKKPVAGRA</sequence>
<dbReference type="GO" id="GO:0043683">
    <property type="term" value="P:type IV pilus assembly"/>
    <property type="evidence" value="ECO:0007669"/>
    <property type="project" value="TreeGrafter"/>
</dbReference>
<organism evidence="1 2">
    <name type="scientific">Acidiferrobacter thiooxydans</name>
    <dbReference type="NCBI Taxonomy" id="163359"/>
    <lineage>
        <taxon>Bacteria</taxon>
        <taxon>Pseudomonadati</taxon>
        <taxon>Pseudomonadota</taxon>
        <taxon>Gammaproteobacteria</taxon>
        <taxon>Acidiferrobacterales</taxon>
        <taxon>Acidiferrobacteraceae</taxon>
        <taxon>Acidiferrobacter</taxon>
    </lineage>
</organism>
<gene>
    <name evidence="1" type="ORF">C4900_14570</name>
</gene>
<comment type="caution">
    <text evidence="1">The sequence shown here is derived from an EMBL/GenBank/DDBJ whole genome shotgun (WGS) entry which is preliminary data.</text>
</comment>
<proteinExistence type="predicted"/>
<dbReference type="Proteomes" id="UP000253250">
    <property type="component" value="Unassembled WGS sequence"/>
</dbReference>
<dbReference type="RefSeq" id="WP_065971359.1">
    <property type="nucleotide sequence ID" value="NZ_CP080624.1"/>
</dbReference>
<dbReference type="OrthoDB" id="5296173at2"/>
<dbReference type="Pfam" id="PF05137">
    <property type="entry name" value="PilN"/>
    <property type="match status" value="1"/>
</dbReference>
<name>A0A1C2G005_9GAMM</name>
<dbReference type="PANTHER" id="PTHR40278">
    <property type="entry name" value="DNA UTILIZATION PROTEIN HOFN"/>
    <property type="match status" value="1"/>
</dbReference>
<dbReference type="GO" id="GO:0043107">
    <property type="term" value="P:type IV pilus-dependent motility"/>
    <property type="evidence" value="ECO:0007669"/>
    <property type="project" value="TreeGrafter"/>
</dbReference>
<accession>A0A1C2G005</accession>
<dbReference type="PANTHER" id="PTHR40278:SF2">
    <property type="entry name" value="TYPE IV PILUS INNER MEMBRANE COMPONENT PILN"/>
    <property type="match status" value="1"/>
</dbReference>